<keyword evidence="5" id="KW-0963">Cytoplasm</keyword>
<comment type="similarity">
    <text evidence="5">Belongs to the KdsB family.</text>
</comment>
<evidence type="ECO:0000256" key="4">
    <source>
        <dbReference type="ARBA" id="ARBA00022985"/>
    </source>
</evidence>
<evidence type="ECO:0000256" key="3">
    <source>
        <dbReference type="ARBA" id="ARBA00022695"/>
    </source>
</evidence>
<dbReference type="RefSeq" id="WP_226998198.1">
    <property type="nucleotide sequence ID" value="NZ_CP029346.1"/>
</dbReference>
<evidence type="ECO:0000256" key="2">
    <source>
        <dbReference type="ARBA" id="ARBA00022679"/>
    </source>
</evidence>
<dbReference type="PANTHER" id="PTHR42866">
    <property type="entry name" value="3-DEOXY-MANNO-OCTULOSONATE CYTIDYLYLTRANSFERASE"/>
    <property type="match status" value="1"/>
</dbReference>
<dbReference type="KEGG" id="psez:HME7025_01721"/>
<dbReference type="AlphaFoldDB" id="A0A2S2DW51"/>
<keyword evidence="7" id="KW-1185">Reference proteome</keyword>
<evidence type="ECO:0000256" key="1">
    <source>
        <dbReference type="ARBA" id="ARBA00004370"/>
    </source>
</evidence>
<dbReference type="FunFam" id="3.90.550.10:FF:000011">
    <property type="entry name" value="3-deoxy-manno-octulosonate cytidylyltransferase"/>
    <property type="match status" value="1"/>
</dbReference>
<organism evidence="6 7">
    <name type="scientific">Aquirufa nivalisilvae</name>
    <dbReference type="NCBI Taxonomy" id="2516557"/>
    <lineage>
        <taxon>Bacteria</taxon>
        <taxon>Pseudomonadati</taxon>
        <taxon>Bacteroidota</taxon>
        <taxon>Cytophagia</taxon>
        <taxon>Cytophagales</taxon>
        <taxon>Flectobacillaceae</taxon>
        <taxon>Aquirufa</taxon>
    </lineage>
</organism>
<dbReference type="HAMAP" id="MF_00057">
    <property type="entry name" value="KdsB"/>
    <property type="match status" value="1"/>
</dbReference>
<keyword evidence="4 5" id="KW-0448">Lipopolysaccharide biosynthesis</keyword>
<accession>A0A2S2DW51</accession>
<evidence type="ECO:0000256" key="5">
    <source>
        <dbReference type="HAMAP-Rule" id="MF_00057"/>
    </source>
</evidence>
<evidence type="ECO:0000313" key="6">
    <source>
        <dbReference type="EMBL" id="AWL09573.1"/>
    </source>
</evidence>
<dbReference type="NCBIfam" id="NF003950">
    <property type="entry name" value="PRK05450.1-3"/>
    <property type="match status" value="1"/>
</dbReference>
<keyword evidence="2 5" id="KW-0808">Transferase</keyword>
<keyword evidence="3 5" id="KW-0548">Nucleotidyltransferase</keyword>
<dbReference type="InterPro" id="IPR004528">
    <property type="entry name" value="KdsB"/>
</dbReference>
<dbReference type="Proteomes" id="UP000245468">
    <property type="component" value="Chromosome"/>
</dbReference>
<comment type="function">
    <text evidence="5">Activates KDO (a required 8-carbon sugar) for incorporation into bacterial lipopolysaccharide in Gram-negative bacteria.</text>
</comment>
<dbReference type="GO" id="GO:0005829">
    <property type="term" value="C:cytosol"/>
    <property type="evidence" value="ECO:0007669"/>
    <property type="project" value="TreeGrafter"/>
</dbReference>
<dbReference type="NCBIfam" id="TIGR00466">
    <property type="entry name" value="kdsB"/>
    <property type="match status" value="1"/>
</dbReference>
<name>A0A2S2DW51_9BACT</name>
<comment type="catalytic activity">
    <reaction evidence="5">
        <text>3-deoxy-alpha-D-manno-oct-2-ulosonate + CTP = CMP-3-deoxy-beta-D-manno-octulosonate + diphosphate</text>
        <dbReference type="Rhea" id="RHEA:23448"/>
        <dbReference type="ChEBI" id="CHEBI:33019"/>
        <dbReference type="ChEBI" id="CHEBI:37563"/>
        <dbReference type="ChEBI" id="CHEBI:85986"/>
        <dbReference type="ChEBI" id="CHEBI:85987"/>
        <dbReference type="EC" id="2.7.7.38"/>
    </reaction>
</comment>
<dbReference type="EMBL" id="CP029346">
    <property type="protein sequence ID" value="AWL09573.1"/>
    <property type="molecule type" value="Genomic_DNA"/>
</dbReference>
<dbReference type="PANTHER" id="PTHR42866:SF2">
    <property type="entry name" value="3-DEOXY-MANNO-OCTULOSONATE CYTIDYLYLTRANSFERASE, MITOCHONDRIAL"/>
    <property type="match status" value="1"/>
</dbReference>
<dbReference type="UniPathway" id="UPA00358">
    <property type="reaction ID" value="UER00476"/>
</dbReference>
<dbReference type="Pfam" id="PF02348">
    <property type="entry name" value="CTP_transf_3"/>
    <property type="match status" value="1"/>
</dbReference>
<sequence length="250" mass="28434">MMQGKKVVAVIPARYASTRFPGKPLVDLGGKPMIQRTYDQVALVPGWERIIIATDDERIYQVAQSFGAEVMMTDGSHQSGTDRCAEILSKLDSPVDYLVNIQGDEPFINPDQLVELSRGFESNAPILTLVKEIHDELTLFNTNVPKVVMDDQHNALYFSRQTIPYLRGVATEDWFDHHHFFKHIGLYAYRADVLPKLSRLPVSSLEKAEMLEQLRWLQHGFQIKLIETQHETVGIDSPSDLEKIKKLGFL</sequence>
<dbReference type="InterPro" id="IPR003329">
    <property type="entry name" value="Cytidylyl_trans"/>
</dbReference>
<dbReference type="GO" id="GO:0009103">
    <property type="term" value="P:lipopolysaccharide biosynthetic process"/>
    <property type="evidence" value="ECO:0007669"/>
    <property type="project" value="UniProtKB-UniRule"/>
</dbReference>
<evidence type="ECO:0000313" key="7">
    <source>
        <dbReference type="Proteomes" id="UP000245468"/>
    </source>
</evidence>
<dbReference type="CDD" id="cd02517">
    <property type="entry name" value="CMP-KDO-Synthetase"/>
    <property type="match status" value="1"/>
</dbReference>
<dbReference type="SUPFAM" id="SSF53448">
    <property type="entry name" value="Nucleotide-diphospho-sugar transferases"/>
    <property type="match status" value="1"/>
</dbReference>
<comment type="pathway">
    <text evidence="5">Nucleotide-sugar biosynthesis; CMP-3-deoxy-D-manno-octulosonate biosynthesis; CMP-3-deoxy-D-manno-octulosonate from 3-deoxy-D-manno-octulosonate and CTP: step 1/1.</text>
</comment>
<dbReference type="NCBIfam" id="NF009905">
    <property type="entry name" value="PRK13368.1"/>
    <property type="match status" value="1"/>
</dbReference>
<dbReference type="EC" id="2.7.7.38" evidence="5"/>
<dbReference type="GO" id="GO:0008690">
    <property type="term" value="F:3-deoxy-manno-octulosonate cytidylyltransferase activity"/>
    <property type="evidence" value="ECO:0007669"/>
    <property type="project" value="UniProtKB-UniRule"/>
</dbReference>
<dbReference type="GO" id="GO:0033468">
    <property type="term" value="P:CMP-keto-3-deoxy-D-manno-octulosonic acid biosynthetic process"/>
    <property type="evidence" value="ECO:0007669"/>
    <property type="project" value="UniProtKB-UniRule"/>
</dbReference>
<dbReference type="InterPro" id="IPR029044">
    <property type="entry name" value="Nucleotide-diphossugar_trans"/>
</dbReference>
<protein>
    <recommendedName>
        <fullName evidence="5">3-deoxy-manno-octulosonate cytidylyltransferase</fullName>
        <ecNumber evidence="5">2.7.7.38</ecNumber>
    </recommendedName>
    <alternativeName>
        <fullName evidence="5">CMP-2-keto-3-deoxyoctulosonic acid synthase</fullName>
        <shortName evidence="5">CKS</shortName>
        <shortName evidence="5">CMP-KDO synthase</shortName>
    </alternativeName>
</protein>
<reference evidence="7" key="1">
    <citation type="submission" date="2018-05" db="EMBL/GenBank/DDBJ databases">
        <title>Pseudarcicella sp. HME7025 Genome sequencing and assembly.</title>
        <authorList>
            <person name="Kim H."/>
            <person name="Kang H."/>
            <person name="Joh K."/>
        </authorList>
    </citation>
    <scope>NUCLEOTIDE SEQUENCE [LARGE SCALE GENOMIC DNA]</scope>
    <source>
        <strain evidence="7">HME7025</strain>
    </source>
</reference>
<dbReference type="Gene3D" id="3.90.550.10">
    <property type="entry name" value="Spore Coat Polysaccharide Biosynthesis Protein SpsA, Chain A"/>
    <property type="match status" value="1"/>
</dbReference>
<proteinExistence type="inferred from homology"/>
<dbReference type="NCBIfam" id="NF003952">
    <property type="entry name" value="PRK05450.1-5"/>
    <property type="match status" value="1"/>
</dbReference>
<comment type="subcellular location">
    <subcellularLocation>
        <location evidence="5">Cytoplasm</location>
    </subcellularLocation>
    <subcellularLocation>
        <location evidence="1">Membrane</location>
    </subcellularLocation>
</comment>
<dbReference type="GO" id="GO:0016020">
    <property type="term" value="C:membrane"/>
    <property type="evidence" value="ECO:0007669"/>
    <property type="project" value="UniProtKB-SubCell"/>
</dbReference>
<gene>
    <name evidence="6" type="primary">neuA</name>
    <name evidence="5" type="synonym">kdsB</name>
    <name evidence="6" type="ORF">HME7025_01721</name>
</gene>